<dbReference type="EMBL" id="VOFY01002918">
    <property type="protein sequence ID" value="KAA8577392.1"/>
    <property type="molecule type" value="Genomic_DNA"/>
</dbReference>
<accession>A0A5J5C6I6</accession>
<feature type="compositionally biased region" description="Low complexity" evidence="1">
    <location>
        <begin position="49"/>
        <end position="58"/>
    </location>
</feature>
<comment type="caution">
    <text evidence="2">The sequence shown here is derived from an EMBL/GenBank/DDBJ whole genome shotgun (WGS) entry which is preliminary data.</text>
</comment>
<sequence>CRSEADDSQRRQAEATTSTSVPAPRACAKGHVDCVQECSMRCQGELGEVPRGGAAPRRPGGDGGPDRAVGGFRGRCERQRHPGPEARGLRHPRVPRPHLPHVSRRKYSEPAAALSNRREAAARHQSPGGHRSAGHAPPHPQLPPVP</sequence>
<organism evidence="2 3">
    <name type="scientific">Etheostoma spectabile</name>
    <name type="common">orangethroat darter</name>
    <dbReference type="NCBI Taxonomy" id="54343"/>
    <lineage>
        <taxon>Eukaryota</taxon>
        <taxon>Metazoa</taxon>
        <taxon>Chordata</taxon>
        <taxon>Craniata</taxon>
        <taxon>Vertebrata</taxon>
        <taxon>Euteleostomi</taxon>
        <taxon>Actinopterygii</taxon>
        <taxon>Neopterygii</taxon>
        <taxon>Teleostei</taxon>
        <taxon>Neoteleostei</taxon>
        <taxon>Acanthomorphata</taxon>
        <taxon>Eupercaria</taxon>
        <taxon>Perciformes</taxon>
        <taxon>Percoidei</taxon>
        <taxon>Percidae</taxon>
        <taxon>Etheostomatinae</taxon>
        <taxon>Etheostoma</taxon>
    </lineage>
</organism>
<feature type="non-terminal residue" evidence="2">
    <location>
        <position position="1"/>
    </location>
</feature>
<feature type="compositionally biased region" description="Basic residues" evidence="1">
    <location>
        <begin position="89"/>
        <end position="105"/>
    </location>
</feature>
<feature type="compositionally biased region" description="Basic and acidic residues" evidence="1">
    <location>
        <begin position="74"/>
        <end position="88"/>
    </location>
</feature>
<protein>
    <submittedName>
        <fullName evidence="2">Uncharacterized protein</fullName>
    </submittedName>
</protein>
<proteinExistence type="predicted"/>
<evidence type="ECO:0000313" key="3">
    <source>
        <dbReference type="Proteomes" id="UP000327493"/>
    </source>
</evidence>
<name>A0A5J5C6I6_9PERO</name>
<reference evidence="2 3" key="1">
    <citation type="submission" date="2019-08" db="EMBL/GenBank/DDBJ databases">
        <title>A chromosome-level genome assembly, high-density linkage maps, and genome scans reveal the genomic architecture of hybrid incompatibilities underlying speciation via character displacement in darters (Percidae: Etheostominae).</title>
        <authorList>
            <person name="Moran R.L."/>
            <person name="Catchen J.M."/>
            <person name="Fuller R.C."/>
        </authorList>
    </citation>
    <scope>NUCLEOTIDE SEQUENCE [LARGE SCALE GENOMIC DNA]</scope>
    <source>
        <strain evidence="2">EspeVRDwgs_2016</strain>
        <tissue evidence="2">Muscle</tissue>
    </source>
</reference>
<dbReference type="AlphaFoldDB" id="A0A5J5C6I6"/>
<feature type="compositionally biased region" description="Basic and acidic residues" evidence="1">
    <location>
        <begin position="1"/>
        <end position="13"/>
    </location>
</feature>
<keyword evidence="3" id="KW-1185">Reference proteome</keyword>
<dbReference type="Proteomes" id="UP000327493">
    <property type="component" value="Unassembled WGS sequence"/>
</dbReference>
<evidence type="ECO:0000256" key="1">
    <source>
        <dbReference type="SAM" id="MobiDB-lite"/>
    </source>
</evidence>
<feature type="compositionally biased region" description="Pro residues" evidence="1">
    <location>
        <begin position="137"/>
        <end position="146"/>
    </location>
</feature>
<evidence type="ECO:0000313" key="2">
    <source>
        <dbReference type="EMBL" id="KAA8577392.1"/>
    </source>
</evidence>
<feature type="region of interest" description="Disordered" evidence="1">
    <location>
        <begin position="46"/>
        <end position="146"/>
    </location>
</feature>
<gene>
    <name evidence="2" type="ORF">FQN60_005365</name>
</gene>
<feature type="region of interest" description="Disordered" evidence="1">
    <location>
        <begin position="1"/>
        <end position="26"/>
    </location>
</feature>